<dbReference type="CDD" id="cd02440">
    <property type="entry name" value="AdoMet_MTases"/>
    <property type="match status" value="1"/>
</dbReference>
<dbReference type="STRING" id="1183438.GKIL_4430"/>
<dbReference type="KEGG" id="glj:GKIL_4430"/>
<dbReference type="SUPFAM" id="SSF53335">
    <property type="entry name" value="S-adenosyl-L-methionine-dependent methyltransferases"/>
    <property type="match status" value="1"/>
</dbReference>
<name>U5QP03_GLOK1</name>
<evidence type="ECO:0000256" key="2">
    <source>
        <dbReference type="ARBA" id="ARBA00022603"/>
    </source>
</evidence>
<dbReference type="GO" id="GO:0032259">
    <property type="term" value="P:methylation"/>
    <property type="evidence" value="ECO:0007669"/>
    <property type="project" value="UniProtKB-KW"/>
</dbReference>
<keyword evidence="4" id="KW-0949">S-adenosyl-L-methionine</keyword>
<dbReference type="EMBL" id="CP003587">
    <property type="protein sequence ID" value="AGY60676.1"/>
    <property type="molecule type" value="Genomic_DNA"/>
</dbReference>
<dbReference type="RefSeq" id="WP_023176064.1">
    <property type="nucleotide sequence ID" value="NC_022600.1"/>
</dbReference>
<dbReference type="GO" id="GO:0008757">
    <property type="term" value="F:S-adenosylmethionine-dependent methyltransferase activity"/>
    <property type="evidence" value="ECO:0007669"/>
    <property type="project" value="InterPro"/>
</dbReference>
<sequence>MASEELPSLNQPVYWESRYRQHQDRWDLGRPAPSFEYLLATPQAPPPGTVVVPGCGRGYDALLFASRGYKVYGFDFAADAIADATRSALRSGISVTFVQEDLFKLPRELDSLFDLVIEHTCFCAIDPSRRPEYVQIVHRLLRPGAELIAIFFAHPRPGGPPFRTDPDEIERLFGGYFAIEQLEPAPVSVPERQGEELFARLRRL</sequence>
<dbReference type="PANTHER" id="PTHR32183">
    <property type="match status" value="1"/>
</dbReference>
<gene>
    <name evidence="5" type="ORF">GKIL_4430</name>
</gene>
<dbReference type="PROSITE" id="PS51585">
    <property type="entry name" value="SAM_MT_TPMT"/>
    <property type="match status" value="1"/>
</dbReference>
<dbReference type="PANTHER" id="PTHR32183:SF6">
    <property type="entry name" value="CYSTEINE SULFINATE DESULFINASE_CYSTEINE DESULFURASE AND RELATED ENZYMES"/>
    <property type="match status" value="1"/>
</dbReference>
<keyword evidence="6" id="KW-1185">Reference proteome</keyword>
<dbReference type="OrthoDB" id="9778208at2"/>
<evidence type="ECO:0000313" key="6">
    <source>
        <dbReference type="Proteomes" id="UP000017396"/>
    </source>
</evidence>
<evidence type="ECO:0000256" key="3">
    <source>
        <dbReference type="ARBA" id="ARBA00022679"/>
    </source>
</evidence>
<dbReference type="Gene3D" id="3.40.50.150">
    <property type="entry name" value="Vaccinia Virus protein VP39"/>
    <property type="match status" value="1"/>
</dbReference>
<dbReference type="Proteomes" id="UP000017396">
    <property type="component" value="Chromosome"/>
</dbReference>
<organism evidence="5 6">
    <name type="scientific">Gloeobacter kilaueensis (strain ATCC BAA-2537 / CCAP 1431/1 / ULC 316 / JS1)</name>
    <dbReference type="NCBI Taxonomy" id="1183438"/>
    <lineage>
        <taxon>Bacteria</taxon>
        <taxon>Bacillati</taxon>
        <taxon>Cyanobacteriota</taxon>
        <taxon>Cyanophyceae</taxon>
        <taxon>Gloeobacterales</taxon>
        <taxon>Gloeobacteraceae</taxon>
        <taxon>Gloeobacter</taxon>
    </lineage>
</organism>
<evidence type="ECO:0000313" key="5">
    <source>
        <dbReference type="EMBL" id="AGY60676.1"/>
    </source>
</evidence>
<evidence type="ECO:0000256" key="4">
    <source>
        <dbReference type="ARBA" id="ARBA00022691"/>
    </source>
</evidence>
<protein>
    <submittedName>
        <fullName evidence="5">Thiopurine S-methyltransferase</fullName>
    </submittedName>
</protein>
<reference evidence="5 6" key="1">
    <citation type="journal article" date="2013" name="PLoS ONE">
        <title>Cultivation and Complete Genome Sequencing of Gloeobacter kilaueensis sp. nov., from a Lava Cave in Kilauea Caldera, Hawai'i.</title>
        <authorList>
            <person name="Saw J.H."/>
            <person name="Schatz M."/>
            <person name="Brown M.V."/>
            <person name="Kunkel D.D."/>
            <person name="Foster J.S."/>
            <person name="Shick H."/>
            <person name="Christensen S."/>
            <person name="Hou S."/>
            <person name="Wan X."/>
            <person name="Donachie S.P."/>
        </authorList>
    </citation>
    <scope>NUCLEOTIDE SEQUENCE [LARGE SCALE GENOMIC DNA]</scope>
    <source>
        <strain evidence="6">JS</strain>
    </source>
</reference>
<keyword evidence="2 5" id="KW-0489">Methyltransferase</keyword>
<evidence type="ECO:0000256" key="1">
    <source>
        <dbReference type="ARBA" id="ARBA00022553"/>
    </source>
</evidence>
<dbReference type="AlphaFoldDB" id="U5QP03"/>
<keyword evidence="3 5" id="KW-0808">Transferase</keyword>
<dbReference type="eggNOG" id="COG0500">
    <property type="taxonomic scope" value="Bacteria"/>
</dbReference>
<dbReference type="HOGENOM" id="CLU_056435_1_2_3"/>
<dbReference type="InterPro" id="IPR029063">
    <property type="entry name" value="SAM-dependent_MTases_sf"/>
</dbReference>
<keyword evidence="1" id="KW-0597">Phosphoprotein</keyword>
<dbReference type="InterPro" id="IPR008854">
    <property type="entry name" value="TPMT"/>
</dbReference>
<proteinExistence type="predicted"/>
<accession>U5QP03</accession>
<dbReference type="Pfam" id="PF05724">
    <property type="entry name" value="TPMT"/>
    <property type="match status" value="1"/>
</dbReference>